<evidence type="ECO:0000313" key="2">
    <source>
        <dbReference type="EMBL" id="AXJ99645.1"/>
    </source>
</evidence>
<organism evidence="2">
    <name type="scientific">Enterobacter hormaechei</name>
    <dbReference type="NCBI Taxonomy" id="158836"/>
    <lineage>
        <taxon>Bacteria</taxon>
        <taxon>Pseudomonadati</taxon>
        <taxon>Pseudomonadota</taxon>
        <taxon>Gammaproteobacteria</taxon>
        <taxon>Enterobacterales</taxon>
        <taxon>Enterobacteriaceae</taxon>
        <taxon>Enterobacter</taxon>
        <taxon>Enterobacter cloacae complex</taxon>
    </lineage>
</organism>
<dbReference type="AlphaFoldDB" id="A0A3S7QGF7"/>
<keyword evidence="2" id="KW-0614">Plasmid</keyword>
<name>A0A3S7QGF7_9ENTR</name>
<evidence type="ECO:0000256" key="1">
    <source>
        <dbReference type="SAM" id="MobiDB-lite"/>
    </source>
</evidence>
<dbReference type="EMBL" id="MH325468">
    <property type="protein sequence ID" value="AXJ99645.1"/>
    <property type="molecule type" value="Genomic_DNA"/>
</dbReference>
<geneLocation type="plasmid" evidence="2">
    <name>pEc09</name>
</geneLocation>
<feature type="compositionally biased region" description="Polar residues" evidence="1">
    <location>
        <begin position="82"/>
        <end position="98"/>
    </location>
</feature>
<geneLocation type="plasmid" evidence="3">
    <name>pEc13</name>
</geneLocation>
<dbReference type="EMBL" id="MH325469">
    <property type="protein sequence ID" value="AXJ99902.1"/>
    <property type="molecule type" value="Genomic_DNA"/>
</dbReference>
<reference evidence="3" key="2">
    <citation type="submission" date="2018-05" db="EMBL/GenBank/DDBJ databases">
        <title>Complete Sequences of Plasmids Bearing rmtG 16S rRNA Methyltransferase Gene in Enterobacter hormaechei in Brazil.</title>
        <authorList>
            <person name="Martins E.R."/>
            <person name="Bueno M.F.C."/>
            <person name="Francisco G.R."/>
            <person name="Casella T."/>
            <person name="Garcia D.O."/>
            <person name="de Vasconcelos A.T.R."/>
            <person name="de Almeida L.G."/>
            <person name="Gerber A.L."/>
            <person name="Nogueira M.C.L."/>
        </authorList>
    </citation>
    <scope>NUCLEOTIDE SEQUENCE</scope>
    <source>
        <strain evidence="3">Ec13</strain>
        <plasmid evidence="3">pEc13</plasmid>
    </source>
</reference>
<dbReference type="RefSeq" id="WP_012766364.1">
    <property type="nucleotide sequence ID" value="NZ_MH325468.1"/>
</dbReference>
<proteinExistence type="predicted"/>
<feature type="region of interest" description="Disordered" evidence="1">
    <location>
        <begin position="67"/>
        <end position="98"/>
    </location>
</feature>
<evidence type="ECO:0000313" key="3">
    <source>
        <dbReference type="EMBL" id="AXJ99902.1"/>
    </source>
</evidence>
<accession>A0A3S7QGF7</accession>
<reference evidence="2" key="1">
    <citation type="submission" date="2018-05" db="EMBL/GenBank/DDBJ databases">
        <title>Complete Sequences of Plasmids Bearing rmtG 16S rRNA Methyltransferase Gene in Enterobacter hormaechei in Brazil.</title>
        <authorList>
            <person name="Bueno M.F.C."/>
            <person name="Martins E.R."/>
            <person name="Francisco G.R."/>
            <person name="Casella T."/>
            <person name="Garcia D.O."/>
            <person name="de Vasconcelos A.T.R."/>
            <person name="de Almeida L.G."/>
            <person name="Gerber A.L."/>
            <person name="Nogueira M.C.L."/>
        </authorList>
    </citation>
    <scope>NUCLEOTIDE SEQUENCE</scope>
    <source>
        <strain evidence="2">Ec09</strain>
        <plasmid evidence="2">pEc09</plasmid>
    </source>
</reference>
<sequence length="98" mass="10292">MRRLWAIALVGAIVILVAVMILSDKAPDKPKEGELRSINTPSHGVGVLFGSPKYQAKGELLEGGFLDKEEAGEPAPLPEASKNAQTLGVPSQGSAIEE</sequence>
<protein>
    <submittedName>
        <fullName evidence="2">Uncharacterized protein</fullName>
    </submittedName>
</protein>